<dbReference type="SUPFAM" id="SSF52080">
    <property type="entry name" value="Ribosomal proteins L15p and L18e"/>
    <property type="match status" value="1"/>
</dbReference>
<dbReference type="STRING" id="1802280.A3B37_02985"/>
<keyword evidence="3 4" id="KW-0687">Ribonucleoprotein</keyword>
<comment type="similarity">
    <text evidence="1 4">Belongs to the universal ribosomal protein uL15 family.</text>
</comment>
<dbReference type="InterPro" id="IPR030878">
    <property type="entry name" value="Ribosomal_uL15"/>
</dbReference>
<keyword evidence="4" id="KW-0699">rRNA-binding</keyword>
<dbReference type="GO" id="GO:0006412">
    <property type="term" value="P:translation"/>
    <property type="evidence" value="ECO:0007669"/>
    <property type="project" value="UniProtKB-UniRule"/>
</dbReference>
<evidence type="ECO:0000256" key="5">
    <source>
        <dbReference type="SAM" id="MobiDB-lite"/>
    </source>
</evidence>
<feature type="domain" description="Large ribosomal subunit protein uL15/eL18" evidence="6">
    <location>
        <begin position="75"/>
        <end position="145"/>
    </location>
</feature>
<dbReference type="GO" id="GO:0022625">
    <property type="term" value="C:cytosolic large ribosomal subunit"/>
    <property type="evidence" value="ECO:0007669"/>
    <property type="project" value="TreeGrafter"/>
</dbReference>
<name>A0A1G2LBG6_9BACT</name>
<dbReference type="InterPro" id="IPR021131">
    <property type="entry name" value="Ribosomal_uL15/eL18"/>
</dbReference>
<evidence type="ECO:0000256" key="4">
    <source>
        <dbReference type="HAMAP-Rule" id="MF_01341"/>
    </source>
</evidence>
<comment type="subunit">
    <text evidence="4">Part of the 50S ribosomal subunit.</text>
</comment>
<dbReference type="AlphaFoldDB" id="A0A1G2LBG6"/>
<dbReference type="GO" id="GO:0019843">
    <property type="term" value="F:rRNA binding"/>
    <property type="evidence" value="ECO:0007669"/>
    <property type="project" value="UniProtKB-UniRule"/>
</dbReference>
<dbReference type="GO" id="GO:0003735">
    <property type="term" value="F:structural constituent of ribosome"/>
    <property type="evidence" value="ECO:0007669"/>
    <property type="project" value="InterPro"/>
</dbReference>
<evidence type="ECO:0000313" key="8">
    <source>
        <dbReference type="Proteomes" id="UP000176705"/>
    </source>
</evidence>
<comment type="caution">
    <text evidence="7">The sequence shown here is derived from an EMBL/GenBank/DDBJ whole genome shotgun (WGS) entry which is preliminary data.</text>
</comment>
<evidence type="ECO:0000256" key="1">
    <source>
        <dbReference type="ARBA" id="ARBA00007320"/>
    </source>
</evidence>
<dbReference type="EMBL" id="MHQS01000008">
    <property type="protein sequence ID" value="OHA08967.1"/>
    <property type="molecule type" value="Genomic_DNA"/>
</dbReference>
<evidence type="ECO:0000256" key="3">
    <source>
        <dbReference type="ARBA" id="ARBA00023274"/>
    </source>
</evidence>
<dbReference type="Proteomes" id="UP000176705">
    <property type="component" value="Unassembled WGS sequence"/>
</dbReference>
<sequence>MQSYQLKPKTRRDRGKRVGRGGKRGTTAGRGTKGQKARAGAKIRPAIRDLIKKLPKLRGRGKHSFRAFRLQPVAVDLTDLAERFPKGGTIDARALLAAGLIHKIKGRIPTVKIIGTGELKQSITLRGLACSRPVRVKIEAAGGTVRPVAEKPRPAHPLRRSFPQKAGLAMGGSEASQTGRAGARGGGVH</sequence>
<protein>
    <recommendedName>
        <fullName evidence="4">Large ribosomal subunit protein uL15</fullName>
    </recommendedName>
</protein>
<dbReference type="PANTHER" id="PTHR12934">
    <property type="entry name" value="50S RIBOSOMAL PROTEIN L15"/>
    <property type="match status" value="1"/>
</dbReference>
<accession>A0A1G2LBG6</accession>
<feature type="region of interest" description="Disordered" evidence="5">
    <location>
        <begin position="166"/>
        <end position="189"/>
    </location>
</feature>
<dbReference type="PANTHER" id="PTHR12934:SF11">
    <property type="entry name" value="LARGE RIBOSOMAL SUBUNIT PROTEIN UL15M"/>
    <property type="match status" value="1"/>
</dbReference>
<evidence type="ECO:0000313" key="7">
    <source>
        <dbReference type="EMBL" id="OHA08967.1"/>
    </source>
</evidence>
<comment type="function">
    <text evidence="4">Binds to the 23S rRNA.</text>
</comment>
<gene>
    <name evidence="4" type="primary">rplO</name>
    <name evidence="7" type="ORF">A3B37_02985</name>
</gene>
<evidence type="ECO:0000259" key="6">
    <source>
        <dbReference type="Pfam" id="PF00828"/>
    </source>
</evidence>
<dbReference type="Gene3D" id="3.100.10.10">
    <property type="match status" value="1"/>
</dbReference>
<keyword evidence="4" id="KW-0694">RNA-binding</keyword>
<reference evidence="7 8" key="1">
    <citation type="journal article" date="2016" name="Nat. Commun.">
        <title>Thousands of microbial genomes shed light on interconnected biogeochemical processes in an aquifer system.</title>
        <authorList>
            <person name="Anantharaman K."/>
            <person name="Brown C.T."/>
            <person name="Hug L.A."/>
            <person name="Sharon I."/>
            <person name="Castelle C.J."/>
            <person name="Probst A.J."/>
            <person name="Thomas B.C."/>
            <person name="Singh A."/>
            <person name="Wilkins M.J."/>
            <person name="Karaoz U."/>
            <person name="Brodie E.L."/>
            <person name="Williams K.H."/>
            <person name="Hubbard S.S."/>
            <person name="Banfield J.F."/>
        </authorList>
    </citation>
    <scope>NUCLEOTIDE SEQUENCE [LARGE SCALE GENOMIC DNA]</scope>
</reference>
<proteinExistence type="inferred from homology"/>
<organism evidence="7 8">
    <name type="scientific">Candidatus Sungbacteria bacterium RIFCSPLOWO2_01_FULL_59_16</name>
    <dbReference type="NCBI Taxonomy" id="1802280"/>
    <lineage>
        <taxon>Bacteria</taxon>
        <taxon>Candidatus Sungiibacteriota</taxon>
    </lineage>
</organism>
<feature type="compositionally biased region" description="Basic residues" evidence="5">
    <location>
        <begin position="8"/>
        <end position="23"/>
    </location>
</feature>
<feature type="region of interest" description="Disordered" evidence="5">
    <location>
        <begin position="1"/>
        <end position="40"/>
    </location>
</feature>
<dbReference type="InterPro" id="IPR036227">
    <property type="entry name" value="Ribosomal_uL15/eL18_sf"/>
</dbReference>
<dbReference type="InterPro" id="IPR005749">
    <property type="entry name" value="Ribosomal_uL15_bac-type"/>
</dbReference>
<evidence type="ECO:0000256" key="2">
    <source>
        <dbReference type="ARBA" id="ARBA00022980"/>
    </source>
</evidence>
<dbReference type="Pfam" id="PF00828">
    <property type="entry name" value="Ribosomal_L27A"/>
    <property type="match status" value="1"/>
</dbReference>
<keyword evidence="2 4" id="KW-0689">Ribosomal protein</keyword>
<dbReference type="HAMAP" id="MF_01341">
    <property type="entry name" value="Ribosomal_uL15"/>
    <property type="match status" value="1"/>
</dbReference>